<keyword evidence="2" id="KW-1185">Reference proteome</keyword>
<gene>
    <name evidence="1" type="ORF">CSIM01_01928</name>
</gene>
<proteinExistence type="predicted"/>
<reference evidence="1 2" key="1">
    <citation type="submission" date="2014-02" db="EMBL/GenBank/DDBJ databases">
        <title>The genome sequence of Colletotrichum simmondsii CBS122122.</title>
        <authorList>
            <person name="Baroncelli R."/>
            <person name="Thon M.R."/>
        </authorList>
    </citation>
    <scope>NUCLEOTIDE SEQUENCE [LARGE SCALE GENOMIC DNA]</scope>
    <source>
        <strain evidence="1 2">CBS122122</strain>
    </source>
</reference>
<dbReference type="EMBL" id="JFBX01000572">
    <property type="protein sequence ID" value="KXH34892.1"/>
    <property type="molecule type" value="Genomic_DNA"/>
</dbReference>
<comment type="caution">
    <text evidence="1">The sequence shown here is derived from an EMBL/GenBank/DDBJ whole genome shotgun (WGS) entry which is preliminary data.</text>
</comment>
<accession>A0A135SG54</accession>
<dbReference type="AlphaFoldDB" id="A0A135SG54"/>
<name>A0A135SG54_9PEZI</name>
<sequence>MALEVLAAGVRSFRLNGHCGEIEEIRPLNRRLQSRAAATANPTFAAIVNLTLAIIVIHTPAAATKPANQEKEEGALPAESMNHIDEVLDLDLPVPQYDD</sequence>
<protein>
    <submittedName>
        <fullName evidence="1">Uncharacterized protein</fullName>
    </submittedName>
</protein>
<evidence type="ECO:0000313" key="1">
    <source>
        <dbReference type="EMBL" id="KXH34892.1"/>
    </source>
</evidence>
<organism evidence="1 2">
    <name type="scientific">Colletotrichum simmondsii</name>
    <dbReference type="NCBI Taxonomy" id="703756"/>
    <lineage>
        <taxon>Eukaryota</taxon>
        <taxon>Fungi</taxon>
        <taxon>Dikarya</taxon>
        <taxon>Ascomycota</taxon>
        <taxon>Pezizomycotina</taxon>
        <taxon>Sordariomycetes</taxon>
        <taxon>Hypocreomycetidae</taxon>
        <taxon>Glomerellales</taxon>
        <taxon>Glomerellaceae</taxon>
        <taxon>Colletotrichum</taxon>
        <taxon>Colletotrichum acutatum species complex</taxon>
    </lineage>
</organism>
<evidence type="ECO:0000313" key="2">
    <source>
        <dbReference type="Proteomes" id="UP000070328"/>
    </source>
</evidence>
<dbReference type="Proteomes" id="UP000070328">
    <property type="component" value="Unassembled WGS sequence"/>
</dbReference>